<comment type="caution">
    <text evidence="2">The sequence shown here is derived from an EMBL/GenBank/DDBJ whole genome shotgun (WGS) entry which is preliminary data.</text>
</comment>
<dbReference type="AlphaFoldDB" id="A0A8X7P8D2"/>
<dbReference type="PANTHER" id="PTHR48449">
    <property type="entry name" value="DUF1985 DOMAIN-CONTAINING PROTEIN"/>
    <property type="match status" value="1"/>
</dbReference>
<keyword evidence="3" id="KW-1185">Reference proteome</keyword>
<accession>A0A8X7P8D2</accession>
<feature type="domain" description="DUF1985" evidence="1">
    <location>
        <begin position="86"/>
        <end position="176"/>
    </location>
</feature>
<reference evidence="2 3" key="1">
    <citation type="submission" date="2020-02" db="EMBL/GenBank/DDBJ databases">
        <authorList>
            <person name="Ma Q."/>
            <person name="Huang Y."/>
            <person name="Song X."/>
            <person name="Pei D."/>
        </authorList>
    </citation>
    <scope>NUCLEOTIDE SEQUENCE [LARGE SCALE GENOMIC DNA]</scope>
    <source>
        <strain evidence="2">Sxm20200214</strain>
        <tissue evidence="2">Leaf</tissue>
    </source>
</reference>
<dbReference type="InterPro" id="IPR015410">
    <property type="entry name" value="DUF1985"/>
</dbReference>
<dbReference type="EMBL" id="JAAMPC010000017">
    <property type="protein sequence ID" value="KAG2247924.1"/>
    <property type="molecule type" value="Genomic_DNA"/>
</dbReference>
<dbReference type="Proteomes" id="UP000886595">
    <property type="component" value="Unassembled WGS sequence"/>
</dbReference>
<evidence type="ECO:0000313" key="3">
    <source>
        <dbReference type="Proteomes" id="UP000886595"/>
    </source>
</evidence>
<dbReference type="Pfam" id="PF09331">
    <property type="entry name" value="DUF1985"/>
    <property type="match status" value="1"/>
</dbReference>
<evidence type="ECO:0000313" key="2">
    <source>
        <dbReference type="EMBL" id="KAG2247924.1"/>
    </source>
</evidence>
<gene>
    <name evidence="2" type="ORF">Bca52824_087552</name>
</gene>
<name>A0A8X7P8D2_BRACI</name>
<sequence length="189" mass="21667">MGSRSGQLPVSGSEDSEMELLNMMFVDGEESVGVRVLTYQSSRSINTILNALHEDEIQYLRSTPFGKIVEIGEKPVFSERFARFMLSRQLKVEKIHEAWFQFAGKPIRFSLREFAIVTGLPCGEIPAKPKMKKKLTVKEKPYWVDLFGSVEDLSVSRALKMLRKNNVTDKDIRIKHLVCHSFYLSLPRI</sequence>
<evidence type="ECO:0000259" key="1">
    <source>
        <dbReference type="Pfam" id="PF09331"/>
    </source>
</evidence>
<organism evidence="2 3">
    <name type="scientific">Brassica carinata</name>
    <name type="common">Ethiopian mustard</name>
    <name type="synonym">Abyssinian cabbage</name>
    <dbReference type="NCBI Taxonomy" id="52824"/>
    <lineage>
        <taxon>Eukaryota</taxon>
        <taxon>Viridiplantae</taxon>
        <taxon>Streptophyta</taxon>
        <taxon>Embryophyta</taxon>
        <taxon>Tracheophyta</taxon>
        <taxon>Spermatophyta</taxon>
        <taxon>Magnoliopsida</taxon>
        <taxon>eudicotyledons</taxon>
        <taxon>Gunneridae</taxon>
        <taxon>Pentapetalae</taxon>
        <taxon>rosids</taxon>
        <taxon>malvids</taxon>
        <taxon>Brassicales</taxon>
        <taxon>Brassicaceae</taxon>
        <taxon>Brassiceae</taxon>
        <taxon>Brassica</taxon>
    </lineage>
</organism>
<dbReference type="PANTHER" id="PTHR48449:SF2">
    <property type="entry name" value="UBIQUITIN-LIKE PROTEASE FAMILY PROFILE DOMAIN-CONTAINING PROTEIN"/>
    <property type="match status" value="1"/>
</dbReference>
<protein>
    <recommendedName>
        <fullName evidence="1">DUF1985 domain-containing protein</fullName>
    </recommendedName>
</protein>
<proteinExistence type="predicted"/>
<dbReference type="OrthoDB" id="1109088at2759"/>